<dbReference type="GeneID" id="36517488"/>
<reference evidence="7 8" key="1">
    <citation type="submission" date="2017-04" db="EMBL/GenBank/DDBJ databases">
        <title>Genome sequencing of [Candida] sorbophila.</title>
        <authorList>
            <person name="Ahn J.O."/>
        </authorList>
    </citation>
    <scope>NUCLEOTIDE SEQUENCE [LARGE SCALE GENOMIC DNA]</scope>
    <source>
        <strain evidence="7 8">DS02</strain>
    </source>
</reference>
<name>A0A2T0FMB3_9ASCO</name>
<dbReference type="STRING" id="45607.A0A2T0FMB3"/>
<dbReference type="PANTHER" id="PTHR12100">
    <property type="entry name" value="SEC10"/>
    <property type="match status" value="1"/>
</dbReference>
<dbReference type="GO" id="GO:0006887">
    <property type="term" value="P:exocytosis"/>
    <property type="evidence" value="ECO:0007669"/>
    <property type="project" value="UniProtKB-KW"/>
</dbReference>
<evidence type="ECO:0000256" key="2">
    <source>
        <dbReference type="ARBA" id="ARBA00022448"/>
    </source>
</evidence>
<dbReference type="GO" id="GO:0006893">
    <property type="term" value="P:Golgi to plasma membrane transport"/>
    <property type="evidence" value="ECO:0007669"/>
    <property type="project" value="TreeGrafter"/>
</dbReference>
<feature type="domain" description="Exocyst complex component Sec10-like alpha-helical bundle" evidence="5">
    <location>
        <begin position="173"/>
        <end position="790"/>
    </location>
</feature>
<sequence length="805" mass="91555">MSLYGLDESIRQLLRLDRFSTVDFNAKDFIKQLRSTQKDAGIEDEVLDPKPYIRTFEAVLSELERLRDVAQHGEDAAGTAADGLRDDFNESVLGLATNVDNAVAQIKQLDEQVSDVTRATNFVGDRLERISAMHQKARTSRRLVEYYVSFLNRGECPELHRLWTSENPTDRRHCAQIVGQLQLLARKIGDIPGSEKAENDIDKFAEHLETHFVGLFQDAYASFDLLGMKEIAHVLHDFNGGASIVQAFVNQHDFFMQIDKIDDNSALHNEEMWAHLSDLKSGCPEFEKAISSLVDDVVDTVMAETDIIRKVFPQPAQVLTVFMQRTFAQRIQGQVSLYIEEAESRSALAHVRVLYICYHLIGVMVKTLKFHWSKQNIDADGELSLMLDSNFNDTFVMFMDKYFAIERRNLEQIISSTFQYFYNSENRHEDSPGPHKLQRIVTNEGSGSGYDTDEEAASAAETDIEDSRMDKFMRAVRLERGNTVRKRVSLPWEDPQLVLDDMRTVLAAFAEAVGREQVLSPSARIPHDAVELFNTLIREVGGSYINEALYRAIKGILKIPNNEPINWAFLDIVRRSANCVQMLAMFVRTVLFSMVRGMEATQNEMASTINEYIITAQDLCSELLSNVTELVHLRTVEAFQKQKPRDFAPKEHVEPNTSAVCRYVIECFTAVSQQAQESLSGENRQNFLVSLAGGLYNDLVTQIKKYRDINPVGGRILAADLHAYEQLVVSDWGILEVADSFATLKAIAKLFYADVQMLPSLLRDSRLARLKPQTLQMYVGQRHDFQSRNLHMLFLGKTGYRYGWY</sequence>
<dbReference type="InterPro" id="IPR009976">
    <property type="entry name" value="Sec10-like"/>
</dbReference>
<keyword evidence="3" id="KW-0268">Exocytosis</keyword>
<keyword evidence="4" id="KW-0175">Coiled coil</keyword>
<dbReference type="InterPro" id="IPR048627">
    <property type="entry name" value="Sec10_HB"/>
</dbReference>
<dbReference type="RefSeq" id="XP_024666065.1">
    <property type="nucleotide sequence ID" value="XM_024810297.1"/>
</dbReference>
<dbReference type="GO" id="GO:0000145">
    <property type="term" value="C:exocyst"/>
    <property type="evidence" value="ECO:0007669"/>
    <property type="project" value="TreeGrafter"/>
</dbReference>
<proteinExistence type="inferred from homology"/>
<protein>
    <submittedName>
        <fullName evidence="7">Exocyst complex component SEC10</fullName>
    </submittedName>
</protein>
<feature type="domain" description="Exocyst complex component Sec10 N-terminal" evidence="6">
    <location>
        <begin position="49"/>
        <end position="165"/>
    </location>
</feature>
<evidence type="ECO:0000256" key="1">
    <source>
        <dbReference type="ARBA" id="ARBA00006572"/>
    </source>
</evidence>
<dbReference type="Proteomes" id="UP000238350">
    <property type="component" value="Unassembled WGS sequence"/>
</dbReference>
<comment type="similarity">
    <text evidence="1">Belongs to the SEC10 family.</text>
</comment>
<accession>A0A2T0FMB3</accession>
<dbReference type="OrthoDB" id="125856at2759"/>
<comment type="caution">
    <text evidence="7">The sequence shown here is derived from an EMBL/GenBank/DDBJ whole genome shotgun (WGS) entry which is preliminary data.</text>
</comment>
<dbReference type="AlphaFoldDB" id="A0A2T0FMB3"/>
<evidence type="ECO:0000259" key="5">
    <source>
        <dbReference type="Pfam" id="PF07393"/>
    </source>
</evidence>
<keyword evidence="8" id="KW-1185">Reference proteome</keyword>
<evidence type="ECO:0000313" key="7">
    <source>
        <dbReference type="EMBL" id="PRT56120.1"/>
    </source>
</evidence>
<evidence type="ECO:0000256" key="4">
    <source>
        <dbReference type="ARBA" id="ARBA00023054"/>
    </source>
</evidence>
<dbReference type="PANTHER" id="PTHR12100:SF0">
    <property type="entry name" value="EXOCYST COMPLEX COMPONENT 5"/>
    <property type="match status" value="1"/>
</dbReference>
<gene>
    <name evidence="7" type="ORF">B9G98_03740</name>
</gene>
<evidence type="ECO:0000313" key="8">
    <source>
        <dbReference type="Proteomes" id="UP000238350"/>
    </source>
</evidence>
<dbReference type="InterPro" id="IPR048625">
    <property type="entry name" value="Sec10_N"/>
</dbReference>
<dbReference type="Pfam" id="PF07393">
    <property type="entry name" value="Sec10_HB"/>
    <property type="match status" value="1"/>
</dbReference>
<dbReference type="Pfam" id="PF20667">
    <property type="entry name" value="Sec10_N"/>
    <property type="match status" value="1"/>
</dbReference>
<keyword evidence="2" id="KW-0813">Transport</keyword>
<organism evidence="7 8">
    <name type="scientific">Wickerhamiella sorbophila</name>
    <dbReference type="NCBI Taxonomy" id="45607"/>
    <lineage>
        <taxon>Eukaryota</taxon>
        <taxon>Fungi</taxon>
        <taxon>Dikarya</taxon>
        <taxon>Ascomycota</taxon>
        <taxon>Saccharomycotina</taxon>
        <taxon>Dipodascomycetes</taxon>
        <taxon>Dipodascales</taxon>
        <taxon>Trichomonascaceae</taxon>
        <taxon>Wickerhamiella</taxon>
    </lineage>
</organism>
<evidence type="ECO:0000259" key="6">
    <source>
        <dbReference type="Pfam" id="PF20667"/>
    </source>
</evidence>
<evidence type="ECO:0000256" key="3">
    <source>
        <dbReference type="ARBA" id="ARBA00022483"/>
    </source>
</evidence>
<dbReference type="EMBL" id="NDIQ01000022">
    <property type="protein sequence ID" value="PRT56120.1"/>
    <property type="molecule type" value="Genomic_DNA"/>
</dbReference>